<evidence type="ECO:0000313" key="4">
    <source>
        <dbReference type="Proteomes" id="UP000502996"/>
    </source>
</evidence>
<evidence type="ECO:0000256" key="2">
    <source>
        <dbReference type="ARBA" id="ARBA00022801"/>
    </source>
</evidence>
<accession>A0A6G6WIX2</accession>
<protein>
    <submittedName>
        <fullName evidence="3">Acyl-CoA thioesterase</fullName>
    </submittedName>
</protein>
<keyword evidence="4" id="KW-1185">Reference proteome</keyword>
<dbReference type="KEGG" id="nano:G5V58_22075"/>
<dbReference type="RefSeq" id="WP_165237311.1">
    <property type="nucleotide sequence ID" value="NZ_CP049257.1"/>
</dbReference>
<dbReference type="PIRSF" id="PIRSF003230">
    <property type="entry name" value="YbgC"/>
    <property type="match status" value="1"/>
</dbReference>
<dbReference type="InterPro" id="IPR029069">
    <property type="entry name" value="HotDog_dom_sf"/>
</dbReference>
<name>A0A6G6WIX2_9ACTN</name>
<keyword evidence="2" id="KW-0378">Hydrolase</keyword>
<dbReference type="GO" id="GO:0047617">
    <property type="term" value="F:fatty acyl-CoA hydrolase activity"/>
    <property type="evidence" value="ECO:0007669"/>
    <property type="project" value="TreeGrafter"/>
</dbReference>
<dbReference type="EMBL" id="CP049257">
    <property type="protein sequence ID" value="QIG45093.1"/>
    <property type="molecule type" value="Genomic_DNA"/>
</dbReference>
<sequence length="132" mass="14544">MHHSLSFDLSYADTDPSGLVYFAAWFPWMERCQSAWFHAHGLRQDTMLAEQGFGTVTRRAECDYLAATALYDPITVTTTIAEVGRTSFTTQHDFVRDADGVLVARGRLVIVTVDPQGQAVPVPEPIRTGLGA</sequence>
<dbReference type="Pfam" id="PF13279">
    <property type="entry name" value="4HBT_2"/>
    <property type="match status" value="1"/>
</dbReference>
<dbReference type="AlphaFoldDB" id="A0A6G6WIX2"/>
<dbReference type="Proteomes" id="UP000502996">
    <property type="component" value="Chromosome"/>
</dbReference>
<dbReference type="Gene3D" id="3.10.129.10">
    <property type="entry name" value="Hotdog Thioesterase"/>
    <property type="match status" value="1"/>
</dbReference>
<dbReference type="InterPro" id="IPR050563">
    <property type="entry name" value="4-hydroxybenzoyl-CoA_TE"/>
</dbReference>
<comment type="similarity">
    <text evidence="1">Belongs to the 4-hydroxybenzoyl-CoA thioesterase family.</text>
</comment>
<dbReference type="SUPFAM" id="SSF54637">
    <property type="entry name" value="Thioesterase/thiol ester dehydrase-isomerase"/>
    <property type="match status" value="1"/>
</dbReference>
<dbReference type="InterPro" id="IPR006684">
    <property type="entry name" value="YbgC/YbaW"/>
</dbReference>
<proteinExistence type="inferred from homology"/>
<gene>
    <name evidence="3" type="ORF">G5V58_22075</name>
</gene>
<dbReference type="PANTHER" id="PTHR31793">
    <property type="entry name" value="4-HYDROXYBENZOYL-COA THIOESTERASE FAMILY MEMBER"/>
    <property type="match status" value="1"/>
</dbReference>
<dbReference type="CDD" id="cd00586">
    <property type="entry name" value="4HBT"/>
    <property type="match status" value="1"/>
</dbReference>
<evidence type="ECO:0000256" key="1">
    <source>
        <dbReference type="ARBA" id="ARBA00005953"/>
    </source>
</evidence>
<reference evidence="3 4" key="1">
    <citation type="submission" date="2020-02" db="EMBL/GenBank/DDBJ databases">
        <title>Full genome sequence of Nocardioides sp. R-3366.</title>
        <authorList>
            <person name="Im W.-T."/>
        </authorList>
    </citation>
    <scope>NUCLEOTIDE SEQUENCE [LARGE SCALE GENOMIC DNA]</scope>
    <source>
        <strain evidence="3 4">R-3366</strain>
    </source>
</reference>
<evidence type="ECO:0000313" key="3">
    <source>
        <dbReference type="EMBL" id="QIG45093.1"/>
    </source>
</evidence>
<dbReference type="PANTHER" id="PTHR31793:SF37">
    <property type="entry name" value="ACYL-COA THIOESTER HYDROLASE YBGC"/>
    <property type="match status" value="1"/>
</dbReference>
<organism evidence="3 4">
    <name type="scientific">Nocardioides anomalus</name>
    <dbReference type="NCBI Taxonomy" id="2712223"/>
    <lineage>
        <taxon>Bacteria</taxon>
        <taxon>Bacillati</taxon>
        <taxon>Actinomycetota</taxon>
        <taxon>Actinomycetes</taxon>
        <taxon>Propionibacteriales</taxon>
        <taxon>Nocardioidaceae</taxon>
        <taxon>Nocardioides</taxon>
    </lineage>
</organism>